<dbReference type="InterPro" id="IPR013549">
    <property type="entry name" value="DUF1731"/>
</dbReference>
<dbReference type="InterPro" id="IPR010099">
    <property type="entry name" value="SDR39U1"/>
</dbReference>
<dbReference type="InterPro" id="IPR036291">
    <property type="entry name" value="NAD(P)-bd_dom_sf"/>
</dbReference>
<evidence type="ECO:0000313" key="4">
    <source>
        <dbReference type="EMBL" id="MCJ8501908.1"/>
    </source>
</evidence>
<protein>
    <submittedName>
        <fullName evidence="4">TIGR01777 family oxidoreductase</fullName>
    </submittedName>
</protein>
<sequence length="303" mass="32669">MQLLITGGTGFVGSHAQHHFLNQGHDVTLIGTRPAPEGLDHARCRYIRADTTASGDWQEAVGQADLILNLAGRTISKRWTARYKTQIRESRILTTRNLVAALPAASRAVLISTSAVGFYGDGGEMELAETSPGGDDFLADLSREWEAAAMDATEKGARVVIARFGIVLGRDGGPLAAMVQPFRAFMGGPIGSGRQWFPWIHMEDLLAAIQFLYDHAELHGAFNLCSPNPVRNRELAQTIGKVIGRPAVMPVPALALKLMLGEMAEAVMASQRAIPAKLLAAGFQFQYSDLEPALVDLLTTPAR</sequence>
<evidence type="ECO:0000259" key="2">
    <source>
        <dbReference type="Pfam" id="PF01370"/>
    </source>
</evidence>
<dbReference type="SUPFAM" id="SSF51735">
    <property type="entry name" value="NAD(P)-binding Rossmann-fold domains"/>
    <property type="match status" value="1"/>
</dbReference>
<dbReference type="RefSeq" id="WP_246911309.1">
    <property type="nucleotide sequence ID" value="NZ_JALJRB010000018.1"/>
</dbReference>
<feature type="domain" description="DUF1731" evidence="3">
    <location>
        <begin position="251"/>
        <end position="297"/>
    </location>
</feature>
<dbReference type="PANTHER" id="PTHR11092:SF0">
    <property type="entry name" value="EPIMERASE FAMILY PROTEIN SDR39U1"/>
    <property type="match status" value="1"/>
</dbReference>
<evidence type="ECO:0000256" key="1">
    <source>
        <dbReference type="ARBA" id="ARBA00009353"/>
    </source>
</evidence>
<comment type="caution">
    <text evidence="4">The sequence shown here is derived from an EMBL/GenBank/DDBJ whole genome shotgun (WGS) entry which is preliminary data.</text>
</comment>
<evidence type="ECO:0000259" key="3">
    <source>
        <dbReference type="Pfam" id="PF08338"/>
    </source>
</evidence>
<dbReference type="CDD" id="cd05242">
    <property type="entry name" value="SDR_a8"/>
    <property type="match status" value="1"/>
</dbReference>
<keyword evidence="5" id="KW-1185">Reference proteome</keyword>
<dbReference type="NCBIfam" id="TIGR01777">
    <property type="entry name" value="yfcH"/>
    <property type="match status" value="1"/>
</dbReference>
<organism evidence="4 5">
    <name type="scientific">Desulfatitalea alkaliphila</name>
    <dbReference type="NCBI Taxonomy" id="2929485"/>
    <lineage>
        <taxon>Bacteria</taxon>
        <taxon>Pseudomonadati</taxon>
        <taxon>Thermodesulfobacteriota</taxon>
        <taxon>Desulfobacteria</taxon>
        <taxon>Desulfobacterales</taxon>
        <taxon>Desulfosarcinaceae</taxon>
        <taxon>Desulfatitalea</taxon>
    </lineage>
</organism>
<comment type="similarity">
    <text evidence="1">Belongs to the NAD(P)-dependent epimerase/dehydratase family. SDR39U1 subfamily.</text>
</comment>
<accession>A0AA41RB32</accession>
<proteinExistence type="inferred from homology"/>
<gene>
    <name evidence="4" type="ORF">MRX98_15090</name>
</gene>
<feature type="domain" description="NAD-dependent epimerase/dehydratase" evidence="2">
    <location>
        <begin position="4"/>
        <end position="224"/>
    </location>
</feature>
<dbReference type="Pfam" id="PF08338">
    <property type="entry name" value="DUF1731"/>
    <property type="match status" value="1"/>
</dbReference>
<dbReference type="Pfam" id="PF01370">
    <property type="entry name" value="Epimerase"/>
    <property type="match status" value="1"/>
</dbReference>
<dbReference type="Proteomes" id="UP001165427">
    <property type="component" value="Unassembled WGS sequence"/>
</dbReference>
<evidence type="ECO:0000313" key="5">
    <source>
        <dbReference type="Proteomes" id="UP001165427"/>
    </source>
</evidence>
<name>A0AA41RB32_9BACT</name>
<reference evidence="4" key="1">
    <citation type="submission" date="2022-04" db="EMBL/GenBank/DDBJ databases">
        <title>Desulfatitalea alkaliphila sp. nov., a novel anaerobic sulfate-reducing bacterium isolated from terrestrial mud volcano, Taman Peninsula, Russia.</title>
        <authorList>
            <person name="Khomyakova M.A."/>
            <person name="Merkel A.Y."/>
            <person name="Slobodkin A.I."/>
        </authorList>
    </citation>
    <scope>NUCLEOTIDE SEQUENCE</scope>
    <source>
        <strain evidence="4">M08but</strain>
    </source>
</reference>
<dbReference type="InterPro" id="IPR001509">
    <property type="entry name" value="Epimerase_deHydtase"/>
</dbReference>
<dbReference type="PANTHER" id="PTHR11092">
    <property type="entry name" value="SUGAR NUCLEOTIDE EPIMERASE RELATED"/>
    <property type="match status" value="1"/>
</dbReference>
<dbReference type="Gene3D" id="3.40.50.720">
    <property type="entry name" value="NAD(P)-binding Rossmann-like Domain"/>
    <property type="match status" value="1"/>
</dbReference>
<dbReference type="EMBL" id="JALJRB010000018">
    <property type="protein sequence ID" value="MCJ8501908.1"/>
    <property type="molecule type" value="Genomic_DNA"/>
</dbReference>
<dbReference type="AlphaFoldDB" id="A0AA41RB32"/>